<evidence type="ECO:0000313" key="2">
    <source>
        <dbReference type="EMBL" id="BAY86332.1"/>
    </source>
</evidence>
<dbReference type="EMBL" id="AP018227">
    <property type="protein sequence ID" value="BAY86332.1"/>
    <property type="molecule type" value="Genomic_DNA"/>
</dbReference>
<proteinExistence type="predicted"/>
<keyword evidence="1" id="KW-0732">Signal</keyword>
<evidence type="ECO:0000256" key="1">
    <source>
        <dbReference type="SAM" id="SignalP"/>
    </source>
</evidence>
<dbReference type="AlphaFoldDB" id="A0A1Z4LYP0"/>
<accession>A0A1Z4LYP0</accession>
<evidence type="ECO:0000313" key="3">
    <source>
        <dbReference type="Proteomes" id="UP000218418"/>
    </source>
</evidence>
<reference evidence="2 3" key="1">
    <citation type="submission" date="2017-06" db="EMBL/GenBank/DDBJ databases">
        <title>Genome sequencing of cyanobaciteial culture collection at National Institute for Environmental Studies (NIES).</title>
        <authorList>
            <person name="Hirose Y."/>
            <person name="Shimura Y."/>
            <person name="Fujisawa T."/>
            <person name="Nakamura Y."/>
            <person name="Kawachi M."/>
        </authorList>
    </citation>
    <scope>NUCLEOTIDE SEQUENCE [LARGE SCALE GENOMIC DNA]</scope>
    <source>
        <strain evidence="2 3">NIES-267</strain>
    </source>
</reference>
<feature type="chain" id="PRO_5012057418" evidence="1">
    <location>
        <begin position="26"/>
        <end position="73"/>
    </location>
</feature>
<protein>
    <submittedName>
        <fullName evidence="2">Uncharacterized protein</fullName>
    </submittedName>
</protein>
<sequence length="73" mass="8142">MRSTFCCAMLVFPVIGLNTVSGLQAFNSEESRMTDFVTGEQFAQPYLTNVAPFQLSARDDRIKDCLRSGNCKN</sequence>
<name>A0A1Z4LYP0_9CYAN</name>
<gene>
    <name evidence="2" type="ORF">NIES267_58380</name>
</gene>
<dbReference type="Proteomes" id="UP000218418">
    <property type="component" value="Chromosome"/>
</dbReference>
<keyword evidence="3" id="KW-1185">Reference proteome</keyword>
<organism evidence="2 3">
    <name type="scientific">Calothrix parasitica NIES-267</name>
    <dbReference type="NCBI Taxonomy" id="1973488"/>
    <lineage>
        <taxon>Bacteria</taxon>
        <taxon>Bacillati</taxon>
        <taxon>Cyanobacteriota</taxon>
        <taxon>Cyanophyceae</taxon>
        <taxon>Nostocales</taxon>
        <taxon>Calotrichaceae</taxon>
        <taxon>Calothrix</taxon>
    </lineage>
</organism>
<feature type="signal peptide" evidence="1">
    <location>
        <begin position="1"/>
        <end position="25"/>
    </location>
</feature>